<dbReference type="EMBL" id="AGSI01000010">
    <property type="protein sequence ID" value="EIE22484.1"/>
    <property type="molecule type" value="Genomic_DNA"/>
</dbReference>
<keyword evidence="3" id="KW-1185">Reference proteome</keyword>
<dbReference type="Proteomes" id="UP000007264">
    <property type="component" value="Unassembled WGS sequence"/>
</dbReference>
<feature type="compositionally biased region" description="Polar residues" evidence="1">
    <location>
        <begin position="31"/>
        <end position="46"/>
    </location>
</feature>
<name>I0YVR5_COCSC</name>
<feature type="compositionally biased region" description="Basic and acidic residues" evidence="1">
    <location>
        <begin position="19"/>
        <end position="30"/>
    </location>
</feature>
<dbReference type="RefSeq" id="XP_005647028.1">
    <property type="nucleotide sequence ID" value="XM_005646971.1"/>
</dbReference>
<feature type="compositionally biased region" description="Basic and acidic residues" evidence="1">
    <location>
        <begin position="1"/>
        <end position="10"/>
    </location>
</feature>
<dbReference type="STRING" id="574566.I0YVR5"/>
<dbReference type="OrthoDB" id="2423701at2759"/>
<dbReference type="AlphaFoldDB" id="I0YVR5"/>
<dbReference type="eggNOG" id="KOG2449">
    <property type="taxonomic scope" value="Eukaryota"/>
</dbReference>
<dbReference type="KEGG" id="csl:COCSUDRAFT_33533"/>
<organism evidence="2 3">
    <name type="scientific">Coccomyxa subellipsoidea (strain C-169)</name>
    <name type="common">Green microalga</name>
    <dbReference type="NCBI Taxonomy" id="574566"/>
    <lineage>
        <taxon>Eukaryota</taxon>
        <taxon>Viridiplantae</taxon>
        <taxon>Chlorophyta</taxon>
        <taxon>core chlorophytes</taxon>
        <taxon>Trebouxiophyceae</taxon>
        <taxon>Trebouxiophyceae incertae sedis</taxon>
        <taxon>Coccomyxaceae</taxon>
        <taxon>Coccomyxa</taxon>
        <taxon>Coccomyxa subellipsoidea</taxon>
    </lineage>
</organism>
<gene>
    <name evidence="2" type="ORF">COCSUDRAFT_33533</name>
</gene>
<feature type="region of interest" description="Disordered" evidence="1">
    <location>
        <begin position="1"/>
        <end position="58"/>
    </location>
</feature>
<accession>I0YVR5</accession>
<protein>
    <submittedName>
        <fullName evidence="2">Uncharacterized protein</fullName>
    </submittedName>
</protein>
<comment type="caution">
    <text evidence="2">The sequence shown here is derived from an EMBL/GenBank/DDBJ whole genome shotgun (WGS) entry which is preliminary data.</text>
</comment>
<evidence type="ECO:0000313" key="2">
    <source>
        <dbReference type="EMBL" id="EIE22484.1"/>
    </source>
</evidence>
<sequence length="203" mass="22168">MAKKARELKKVINSSKPNAKKDKENQEKNKSVNGNSGVEMKSQGNKQAAPLGAKQVHPSGQLNADTAEFQRECLALALDADTLEPSVYFLGPPSTDLESSMSQVKVKEAFQSPEMLQNCLGFLRQYASEKSALAACAIVPLQDVAYPQVWKLRGWPLGDVKGALVQLDTPKERRLCFLPADAQDVAAAVPLGEDFKVLEPLFR</sequence>
<reference evidence="2 3" key="1">
    <citation type="journal article" date="2012" name="Genome Biol.">
        <title>The genome of the polar eukaryotic microalga coccomyxa subellipsoidea reveals traits of cold adaptation.</title>
        <authorList>
            <person name="Blanc G."/>
            <person name="Agarkova I."/>
            <person name="Grimwood J."/>
            <person name="Kuo A."/>
            <person name="Brueggeman A."/>
            <person name="Dunigan D."/>
            <person name="Gurnon J."/>
            <person name="Ladunga I."/>
            <person name="Lindquist E."/>
            <person name="Lucas S."/>
            <person name="Pangilinan J."/>
            <person name="Proschold T."/>
            <person name="Salamov A."/>
            <person name="Schmutz J."/>
            <person name="Weeks D."/>
            <person name="Yamada T."/>
            <person name="Claverie J.M."/>
            <person name="Grigoriev I."/>
            <person name="Van Etten J."/>
            <person name="Lomsadze A."/>
            <person name="Borodovsky M."/>
        </authorList>
    </citation>
    <scope>NUCLEOTIDE SEQUENCE [LARGE SCALE GENOMIC DNA]</scope>
    <source>
        <strain evidence="2 3">C-169</strain>
    </source>
</reference>
<evidence type="ECO:0000313" key="3">
    <source>
        <dbReference type="Proteomes" id="UP000007264"/>
    </source>
</evidence>
<dbReference type="GeneID" id="17040470"/>
<evidence type="ECO:0000256" key="1">
    <source>
        <dbReference type="SAM" id="MobiDB-lite"/>
    </source>
</evidence>
<proteinExistence type="predicted"/>